<sequence>MVPWVYQFKDNRNVGHGIKLAAISNDQDIVVLDDEDIDDVETAWGFCLIGYFAGRFPGHDAVHQISVDRDRVLEGGPYFIHGRPLLLKIMSRCFEFGNNGFSSVPVWINIPDLPLECWNAKSLSKIVLKVGKPIATDKLTLTKERLSYARVMIQLPNGKVRLQKVIFEHAPKFCKNCNFFAHSTLGCNLNFKDSKTTASNSLASVVPEAHDSAPNVVSSDDKPAAVLTTVLNQESTEVPFKVVPGRRIKPSKVTDQVSAPSDKVDDPGQPFLLAQKDKGKSHLSQSQNVPKGRTKGIGPLLPL</sequence>
<evidence type="ECO:0000313" key="3">
    <source>
        <dbReference type="Proteomes" id="UP001634393"/>
    </source>
</evidence>
<proteinExistence type="predicted"/>
<evidence type="ECO:0000256" key="1">
    <source>
        <dbReference type="SAM" id="MobiDB-lite"/>
    </source>
</evidence>
<reference evidence="2 3" key="1">
    <citation type="submission" date="2024-12" db="EMBL/GenBank/DDBJ databases">
        <title>The unique morphological basis and parallel evolutionary history of personate flowers in Penstemon.</title>
        <authorList>
            <person name="Depatie T.H."/>
            <person name="Wessinger C.A."/>
        </authorList>
    </citation>
    <scope>NUCLEOTIDE SEQUENCE [LARGE SCALE GENOMIC DNA]</scope>
    <source>
        <strain evidence="2">WTNN_2</strain>
        <tissue evidence="2">Leaf</tissue>
    </source>
</reference>
<feature type="region of interest" description="Disordered" evidence="1">
    <location>
        <begin position="250"/>
        <end position="303"/>
    </location>
</feature>
<evidence type="ECO:0008006" key="4">
    <source>
        <dbReference type="Google" id="ProtNLM"/>
    </source>
</evidence>
<protein>
    <recommendedName>
        <fullName evidence="4">DUF4283 domain-containing protein</fullName>
    </recommendedName>
</protein>
<dbReference type="PANTHER" id="PTHR31286">
    <property type="entry name" value="GLYCINE-RICH CELL WALL STRUCTURAL PROTEIN 1.8-LIKE"/>
    <property type="match status" value="1"/>
</dbReference>
<accession>A0ABD3TCX9</accession>
<dbReference type="EMBL" id="JBJXBP010000004">
    <property type="protein sequence ID" value="KAL3834063.1"/>
    <property type="molecule type" value="Genomic_DNA"/>
</dbReference>
<dbReference type="InterPro" id="IPR040256">
    <property type="entry name" value="At4g02000-like"/>
</dbReference>
<dbReference type="Proteomes" id="UP001634393">
    <property type="component" value="Unassembled WGS sequence"/>
</dbReference>
<organism evidence="2 3">
    <name type="scientific">Penstemon smallii</name>
    <dbReference type="NCBI Taxonomy" id="265156"/>
    <lineage>
        <taxon>Eukaryota</taxon>
        <taxon>Viridiplantae</taxon>
        <taxon>Streptophyta</taxon>
        <taxon>Embryophyta</taxon>
        <taxon>Tracheophyta</taxon>
        <taxon>Spermatophyta</taxon>
        <taxon>Magnoliopsida</taxon>
        <taxon>eudicotyledons</taxon>
        <taxon>Gunneridae</taxon>
        <taxon>Pentapetalae</taxon>
        <taxon>asterids</taxon>
        <taxon>lamiids</taxon>
        <taxon>Lamiales</taxon>
        <taxon>Plantaginaceae</taxon>
        <taxon>Cheloneae</taxon>
        <taxon>Penstemon</taxon>
    </lineage>
</organism>
<name>A0ABD3TCX9_9LAMI</name>
<gene>
    <name evidence="2" type="ORF">ACJIZ3_008799</name>
</gene>
<keyword evidence="3" id="KW-1185">Reference proteome</keyword>
<dbReference type="AlphaFoldDB" id="A0ABD3TCX9"/>
<dbReference type="PANTHER" id="PTHR31286:SF168">
    <property type="entry name" value="DUF4283 DOMAIN-CONTAINING PROTEIN"/>
    <property type="match status" value="1"/>
</dbReference>
<comment type="caution">
    <text evidence="2">The sequence shown here is derived from an EMBL/GenBank/DDBJ whole genome shotgun (WGS) entry which is preliminary data.</text>
</comment>
<evidence type="ECO:0000313" key="2">
    <source>
        <dbReference type="EMBL" id="KAL3834063.1"/>
    </source>
</evidence>